<dbReference type="SUPFAM" id="SSF54236">
    <property type="entry name" value="Ubiquitin-like"/>
    <property type="match status" value="1"/>
</dbReference>
<keyword evidence="2" id="KW-1133">Transmembrane helix</keyword>
<dbReference type="Gene3D" id="3.10.20.90">
    <property type="entry name" value="Phosphatidylinositol 3-kinase Catalytic Subunit, Chain A, domain 1"/>
    <property type="match status" value="1"/>
</dbReference>
<feature type="compositionally biased region" description="Basic and acidic residues" evidence="1">
    <location>
        <begin position="153"/>
        <end position="174"/>
    </location>
</feature>
<dbReference type="PANTHER" id="PTHR23322">
    <property type="entry name" value="FAS-ASSOCIATED PROTEIN"/>
    <property type="match status" value="1"/>
</dbReference>
<proteinExistence type="predicted"/>
<evidence type="ECO:0000256" key="2">
    <source>
        <dbReference type="SAM" id="Phobius"/>
    </source>
</evidence>
<keyword evidence="2" id="KW-0812">Transmembrane</keyword>
<dbReference type="InterPro" id="IPR029071">
    <property type="entry name" value="Ubiquitin-like_domsf"/>
</dbReference>
<dbReference type="InterPro" id="IPR050730">
    <property type="entry name" value="UBX_domain-protein"/>
</dbReference>
<keyword evidence="5" id="KW-1185">Reference proteome</keyword>
<dbReference type="GO" id="GO:0036503">
    <property type="term" value="P:ERAD pathway"/>
    <property type="evidence" value="ECO:0007669"/>
    <property type="project" value="TreeGrafter"/>
</dbReference>
<dbReference type="PANTHER" id="PTHR23322:SF1">
    <property type="entry name" value="FAS-ASSOCIATED FACTOR 2"/>
    <property type="match status" value="1"/>
</dbReference>
<dbReference type="GO" id="GO:0005783">
    <property type="term" value="C:endoplasmic reticulum"/>
    <property type="evidence" value="ECO:0007669"/>
    <property type="project" value="TreeGrafter"/>
</dbReference>
<gene>
    <name evidence="4" type="ORF">PTSG_04621</name>
</gene>
<dbReference type="AlphaFoldDB" id="F2U7Y7"/>
<reference evidence="4" key="1">
    <citation type="submission" date="2009-08" db="EMBL/GenBank/DDBJ databases">
        <title>Annotation of Salpingoeca rosetta.</title>
        <authorList>
            <consortium name="The Broad Institute Genome Sequencing Platform"/>
            <person name="Russ C."/>
            <person name="Cuomo C."/>
            <person name="Burger G."/>
            <person name="Gray M.W."/>
            <person name="Holland P.W.H."/>
            <person name="King N."/>
            <person name="Lang F.B.F."/>
            <person name="Roger A.J."/>
            <person name="Ruiz-Trillo I."/>
            <person name="Young S.K."/>
            <person name="Zeng Q."/>
            <person name="Gargeya S."/>
            <person name="Alvarado L."/>
            <person name="Berlin A."/>
            <person name="Chapman S.B."/>
            <person name="Chen Z."/>
            <person name="Freedman E."/>
            <person name="Gellesch M."/>
            <person name="Goldberg J."/>
            <person name="Griggs A."/>
            <person name="Gujja S."/>
            <person name="Heilman E."/>
            <person name="Heiman D."/>
            <person name="Howarth C."/>
            <person name="Mehta T."/>
            <person name="Neiman D."/>
            <person name="Pearson M."/>
            <person name="Roberts A."/>
            <person name="Saif S."/>
            <person name="Shea T."/>
            <person name="Shenoy N."/>
            <person name="Sisk P."/>
            <person name="Stolte C."/>
            <person name="Sykes S."/>
            <person name="White J."/>
            <person name="Yandava C."/>
            <person name="Haas B."/>
            <person name="Nusbaum C."/>
            <person name="Birren B."/>
        </authorList>
    </citation>
    <scope>NUCLEOTIDE SEQUENCE [LARGE SCALE GENOMIC DNA]</scope>
    <source>
        <strain evidence="4">ATCC 50818</strain>
    </source>
</reference>
<dbReference type="KEGG" id="sre:PTSG_04621"/>
<dbReference type="Proteomes" id="UP000007799">
    <property type="component" value="Unassembled WGS sequence"/>
</dbReference>
<evidence type="ECO:0000256" key="1">
    <source>
        <dbReference type="SAM" id="MobiDB-lite"/>
    </source>
</evidence>
<name>F2U7Y7_SALR5</name>
<feature type="compositionally biased region" description="Basic and acidic residues" evidence="1">
    <location>
        <begin position="85"/>
        <end position="94"/>
    </location>
</feature>
<feature type="transmembrane region" description="Helical" evidence="2">
    <location>
        <begin position="6"/>
        <end position="24"/>
    </location>
</feature>
<dbReference type="GeneID" id="16075295"/>
<dbReference type="Pfam" id="PF00789">
    <property type="entry name" value="UBX"/>
    <property type="match status" value="1"/>
</dbReference>
<dbReference type="STRING" id="946362.F2U7Y7"/>
<sequence>MDDFVKNVVLALVVGLLGAVLMFGRRRLRRWAHLEPIGSAQENPAVNDAAGRRRRAFTDVAHDIRSKAGERIERERQKKAAALKELQRQHRMDGQRLGSSLPDSERAFARERKNLERMAAIERHALREQQEEAYAASLAKDRAKQQRQQQADTAKRAVEGEPEQKQRTGAREKQQQQQQQGDVGAAQLSTRAAVPETEVEVEAEAEDEVLDVELPPEPEESDPNSILVRCRIRAVNGGKDTELTRRFAGTDTVQDLLNFVHTRGFSPRAYVFETAMPRVELNTRASSTIATAANTSARRILVRGAPRTI</sequence>
<protein>
    <recommendedName>
        <fullName evidence="3">UBX domain-containing protein</fullName>
    </recommendedName>
</protein>
<dbReference type="GO" id="GO:0043130">
    <property type="term" value="F:ubiquitin binding"/>
    <property type="evidence" value="ECO:0007669"/>
    <property type="project" value="TreeGrafter"/>
</dbReference>
<dbReference type="InterPro" id="IPR001012">
    <property type="entry name" value="UBX_dom"/>
</dbReference>
<organism evidence="5">
    <name type="scientific">Salpingoeca rosetta (strain ATCC 50818 / BSB-021)</name>
    <dbReference type="NCBI Taxonomy" id="946362"/>
    <lineage>
        <taxon>Eukaryota</taxon>
        <taxon>Choanoflagellata</taxon>
        <taxon>Craspedida</taxon>
        <taxon>Salpingoecidae</taxon>
        <taxon>Salpingoeca</taxon>
    </lineage>
</organism>
<accession>F2U7Y7</accession>
<feature type="region of interest" description="Disordered" evidence="1">
    <location>
        <begin position="132"/>
        <end position="208"/>
    </location>
</feature>
<dbReference type="EMBL" id="GL832964">
    <property type="protein sequence ID" value="EGD72892.1"/>
    <property type="molecule type" value="Genomic_DNA"/>
</dbReference>
<feature type="region of interest" description="Disordered" evidence="1">
    <location>
        <begin position="79"/>
        <end position="105"/>
    </location>
</feature>
<dbReference type="RefSeq" id="XP_004994714.1">
    <property type="nucleotide sequence ID" value="XM_004994657.1"/>
</dbReference>
<feature type="domain" description="UBX" evidence="3">
    <location>
        <begin position="229"/>
        <end position="297"/>
    </location>
</feature>
<keyword evidence="2" id="KW-0472">Membrane</keyword>
<evidence type="ECO:0000259" key="3">
    <source>
        <dbReference type="Pfam" id="PF00789"/>
    </source>
</evidence>
<feature type="compositionally biased region" description="Acidic residues" evidence="1">
    <location>
        <begin position="197"/>
        <end position="208"/>
    </location>
</feature>
<evidence type="ECO:0000313" key="4">
    <source>
        <dbReference type="EMBL" id="EGD72892.1"/>
    </source>
</evidence>
<evidence type="ECO:0000313" key="5">
    <source>
        <dbReference type="Proteomes" id="UP000007799"/>
    </source>
</evidence>
<dbReference type="InParanoid" id="F2U7Y7"/>